<dbReference type="InterPro" id="IPR050055">
    <property type="entry name" value="EF-Tu_GTPase"/>
</dbReference>
<accession>A0ABN7SBZ9</accession>
<dbReference type="PROSITE" id="PS51722">
    <property type="entry name" value="G_TR_2"/>
    <property type="match status" value="1"/>
</dbReference>
<dbReference type="Proteomes" id="UP001158576">
    <property type="component" value="Chromosome XSR"/>
</dbReference>
<name>A0ABN7SBZ9_OIKDI</name>
<evidence type="ECO:0000259" key="3">
    <source>
        <dbReference type="PROSITE" id="PS51722"/>
    </source>
</evidence>
<gene>
    <name evidence="4" type="ORF">OKIOD_LOCUS6736</name>
</gene>
<dbReference type="SUPFAM" id="SSF50447">
    <property type="entry name" value="Translation proteins"/>
    <property type="match status" value="1"/>
</dbReference>
<dbReference type="InterPro" id="IPR027417">
    <property type="entry name" value="P-loop_NTPase"/>
</dbReference>
<feature type="domain" description="Tr-type G" evidence="3">
    <location>
        <begin position="139"/>
        <end position="357"/>
    </location>
</feature>
<dbReference type="PANTHER" id="PTHR43721">
    <property type="entry name" value="ELONGATION FACTOR TU-RELATED"/>
    <property type="match status" value="1"/>
</dbReference>
<dbReference type="InterPro" id="IPR000795">
    <property type="entry name" value="T_Tr_GTP-bd_dom"/>
</dbReference>
<dbReference type="EMBL" id="OU015569">
    <property type="protein sequence ID" value="CAG5097670.1"/>
    <property type="molecule type" value="Genomic_DNA"/>
</dbReference>
<dbReference type="Pfam" id="PF00009">
    <property type="entry name" value="GTP_EFTU"/>
    <property type="match status" value="1"/>
</dbReference>
<evidence type="ECO:0000256" key="2">
    <source>
        <dbReference type="ARBA" id="ARBA00025630"/>
    </source>
</evidence>
<dbReference type="Gene3D" id="2.40.30.10">
    <property type="entry name" value="Translation factors"/>
    <property type="match status" value="1"/>
</dbReference>
<proteinExistence type="predicted"/>
<keyword evidence="5" id="KW-1185">Reference proteome</keyword>
<protein>
    <recommendedName>
        <fullName evidence="1">GTP-binding protein 1</fullName>
    </recommendedName>
</protein>
<evidence type="ECO:0000313" key="5">
    <source>
        <dbReference type="Proteomes" id="UP001158576"/>
    </source>
</evidence>
<sequence length="529" mass="58734">MVDILGLFGTNTDSSPKPGDEHCELGENVSSLPPEEYYGPVEYKRQLTSVKPERLTHLATQMQFRLTEGNGECRYIIGVNDDGSFFGLGKNQLNETLKTLNSMAKQLSAETTVIRKREISKDKFVMELLVRQTNEDSTNMDQRIAVLGNVDAGKSTLVGVLVNDELDNGRGRSRLQMFRHPHEMESGRTSSISIDLLMFDQNGNITEDQSSAAKNFEIWDLAGDSKYMKTTLYGLTSSKPGYVILIVSANKGIQGTTAEQLYAAYALALPVIVVVTKIDLVAPEGVSAQISKIEEFLSELPFNYVPVLADSTSKSSNLANAISENTKLVPIFTTSSVTGAGLELLRKFIYLLPTRAEDYQCGKDCEFLVSRYYQHEDFHNNETDYFVVEGRLQSGIILKGDELKIGPDDRGRFHSCSVLSIKQNNVTKQRLGAGHLATVKLRCKEKLVLRKGLHLVHNVPEVSLHFVAECAIFSISKKPKLRNIRVGQLMTAHVGNVRQTVRVEAIFINDERIPEVCPSESQSPGRVHS</sequence>
<comment type="function">
    <text evidence="2">Promotes degradation of target mRNA species. Plays a role in the regulation of circadian mRNA stability. Binds GTP and has GTPase activity.</text>
</comment>
<reference evidence="4 5" key="1">
    <citation type="submission" date="2021-04" db="EMBL/GenBank/DDBJ databases">
        <authorList>
            <person name="Bliznina A."/>
        </authorList>
    </citation>
    <scope>NUCLEOTIDE SEQUENCE [LARGE SCALE GENOMIC DNA]</scope>
</reference>
<evidence type="ECO:0000256" key="1">
    <source>
        <dbReference type="ARBA" id="ARBA00015364"/>
    </source>
</evidence>
<dbReference type="PANTHER" id="PTHR43721:SF9">
    <property type="entry name" value="GTP-BINDING PROTEIN 1"/>
    <property type="match status" value="1"/>
</dbReference>
<dbReference type="InterPro" id="IPR009000">
    <property type="entry name" value="Transl_B-barrel_sf"/>
</dbReference>
<evidence type="ECO:0000313" key="4">
    <source>
        <dbReference type="EMBL" id="CAG5097670.1"/>
    </source>
</evidence>
<dbReference type="SUPFAM" id="SSF52540">
    <property type="entry name" value="P-loop containing nucleoside triphosphate hydrolases"/>
    <property type="match status" value="1"/>
</dbReference>
<dbReference type="Gene3D" id="3.40.50.300">
    <property type="entry name" value="P-loop containing nucleotide triphosphate hydrolases"/>
    <property type="match status" value="1"/>
</dbReference>
<organism evidence="4 5">
    <name type="scientific">Oikopleura dioica</name>
    <name type="common">Tunicate</name>
    <dbReference type="NCBI Taxonomy" id="34765"/>
    <lineage>
        <taxon>Eukaryota</taxon>
        <taxon>Metazoa</taxon>
        <taxon>Chordata</taxon>
        <taxon>Tunicata</taxon>
        <taxon>Appendicularia</taxon>
        <taxon>Copelata</taxon>
        <taxon>Oikopleuridae</taxon>
        <taxon>Oikopleura</taxon>
    </lineage>
</organism>